<feature type="domain" description="YknX-like beta-barrel" evidence="6">
    <location>
        <begin position="376"/>
        <end position="454"/>
    </location>
</feature>
<dbReference type="NCBIfam" id="TIGR01730">
    <property type="entry name" value="RND_mfp"/>
    <property type="match status" value="1"/>
</dbReference>
<dbReference type="Pfam" id="PF25990">
    <property type="entry name" value="Beta-barrel_YknX"/>
    <property type="match status" value="1"/>
</dbReference>
<dbReference type="AlphaFoldDB" id="A0A809RJW4"/>
<dbReference type="PANTHER" id="PTHR32347:SF14">
    <property type="entry name" value="EFFLUX SYSTEM COMPONENT YKNX-RELATED"/>
    <property type="match status" value="1"/>
</dbReference>
<dbReference type="Gene3D" id="1.10.287.470">
    <property type="entry name" value="Helix hairpin bin"/>
    <property type="match status" value="1"/>
</dbReference>
<evidence type="ECO:0000256" key="3">
    <source>
        <dbReference type="ARBA" id="ARBA00023054"/>
    </source>
</evidence>
<accession>A0A809RJW4</accession>
<evidence type="ECO:0000313" key="8">
    <source>
        <dbReference type="Proteomes" id="UP000662873"/>
    </source>
</evidence>
<feature type="coiled-coil region" evidence="4">
    <location>
        <begin position="303"/>
        <end position="337"/>
    </location>
</feature>
<dbReference type="Gene3D" id="2.40.50.100">
    <property type="match status" value="2"/>
</dbReference>
<dbReference type="InterPro" id="IPR050465">
    <property type="entry name" value="UPF0194_transport"/>
</dbReference>
<feature type="coiled-coil region" evidence="4">
    <location>
        <begin position="120"/>
        <end position="275"/>
    </location>
</feature>
<dbReference type="SUPFAM" id="SSF111369">
    <property type="entry name" value="HlyD-like secretion proteins"/>
    <property type="match status" value="2"/>
</dbReference>
<evidence type="ECO:0000256" key="1">
    <source>
        <dbReference type="ARBA" id="ARBA00004196"/>
    </source>
</evidence>
<evidence type="ECO:0000313" key="7">
    <source>
        <dbReference type="EMBL" id="BBO24815.1"/>
    </source>
</evidence>
<dbReference type="EMBL" id="AP021858">
    <property type="protein sequence ID" value="BBO24815.1"/>
    <property type="molecule type" value="Genomic_DNA"/>
</dbReference>
<proteinExistence type="inferred from homology"/>
<evidence type="ECO:0000256" key="4">
    <source>
        <dbReference type="SAM" id="Coils"/>
    </source>
</evidence>
<dbReference type="Gene3D" id="2.40.30.170">
    <property type="match status" value="1"/>
</dbReference>
<sequence length="543" mass="59791">MRKIAIVVLIVIVAVCGIGGYVYKLRLDQAALDQKAAPVVKVEKGTIESKVVESGSIDAIKSVDVRSRASGRLKQLFVDEGDFVKQGELIAIIDPLEIQLQVDQNRAQLSGAKSGVARTALEIEKTRINAQANLAQAQRRLAVLKAELDIQPTLTDASIRSARANLNTSEQQLRQLVETTQPNERVATDSELREARAGAETASRELERIRDLEAKGYVATRQLDATLLDFERARSRLERAQEDAKRLEQRQRLAREQAEQAVLRAQAELDRVLANRIQDANKRREYENAIADVRKSEAALADVQILQKSREQSQASVAQLQSQLSDTERQLRETEIRAPMDGVIAARFLEVGDLVSGLSAFAQGTTIVRIEDRNALQVELQINEIDVARLRLEMPADITVDAFPNDTFKGHVKKIAPSSVSSNLQQAASDAVVKYKVEIWIDEVSEGLRSGMTAKCTLVTLSLKNVLRVPREYLGQDEEGYFVMLAPEKAAPGAKAKKQAVKVGDLTGAFAQIVSGVKEGAILARPEYKGPKRQGFMEAGVEE</sequence>
<evidence type="ECO:0000256" key="2">
    <source>
        <dbReference type="ARBA" id="ARBA00009477"/>
    </source>
</evidence>
<comment type="subcellular location">
    <subcellularLocation>
        <location evidence="1">Cell envelope</location>
    </subcellularLocation>
</comment>
<evidence type="ECO:0000259" key="6">
    <source>
        <dbReference type="Pfam" id="PF25990"/>
    </source>
</evidence>
<reference evidence="7" key="1">
    <citation type="journal article" name="DNA Res.">
        <title>The physiological potential of anammox bacteria as revealed by their core genome structure.</title>
        <authorList>
            <person name="Okubo T."/>
            <person name="Toyoda A."/>
            <person name="Fukuhara K."/>
            <person name="Uchiyama I."/>
            <person name="Harigaya Y."/>
            <person name="Kuroiwa M."/>
            <person name="Suzuki T."/>
            <person name="Murakami Y."/>
            <person name="Suwa Y."/>
            <person name="Takami H."/>
        </authorList>
    </citation>
    <scope>NUCLEOTIDE SEQUENCE</scope>
    <source>
        <strain evidence="7">317325-2</strain>
    </source>
</reference>
<dbReference type="InterPro" id="IPR058636">
    <property type="entry name" value="Beta-barrel_YknX"/>
</dbReference>
<dbReference type="Pfam" id="PF25917">
    <property type="entry name" value="BSH_RND"/>
    <property type="match status" value="1"/>
</dbReference>
<dbReference type="InterPro" id="IPR006143">
    <property type="entry name" value="RND_pump_MFP"/>
</dbReference>
<organism evidence="7 8">
    <name type="scientific">Candidatus Nitrosymbiomonas proteolyticus</name>
    <dbReference type="NCBI Taxonomy" id="2608984"/>
    <lineage>
        <taxon>Bacteria</taxon>
        <taxon>Bacillati</taxon>
        <taxon>Armatimonadota</taxon>
        <taxon>Armatimonadota incertae sedis</taxon>
        <taxon>Candidatus Nitrosymbiomonas</taxon>
    </lineage>
</organism>
<keyword evidence="3 4" id="KW-0175">Coiled coil</keyword>
<protein>
    <submittedName>
        <fullName evidence="7">Multidrug resistance efflux pump</fullName>
    </submittedName>
</protein>
<feature type="domain" description="Multidrug resistance protein MdtA-like barrel-sandwich hybrid" evidence="5">
    <location>
        <begin position="62"/>
        <end position="356"/>
    </location>
</feature>
<name>A0A809RJW4_9BACT</name>
<dbReference type="PANTHER" id="PTHR32347">
    <property type="entry name" value="EFFLUX SYSTEM COMPONENT YKNX-RELATED"/>
    <property type="match status" value="1"/>
</dbReference>
<dbReference type="GO" id="GO:0016020">
    <property type="term" value="C:membrane"/>
    <property type="evidence" value="ECO:0007669"/>
    <property type="project" value="InterPro"/>
</dbReference>
<dbReference type="KEGG" id="npy:NPRO_24100"/>
<dbReference type="Proteomes" id="UP000662873">
    <property type="component" value="Chromosome"/>
</dbReference>
<evidence type="ECO:0000259" key="5">
    <source>
        <dbReference type="Pfam" id="PF25917"/>
    </source>
</evidence>
<dbReference type="GO" id="GO:0030313">
    <property type="term" value="C:cell envelope"/>
    <property type="evidence" value="ECO:0007669"/>
    <property type="project" value="UniProtKB-SubCell"/>
</dbReference>
<comment type="similarity">
    <text evidence="2">Belongs to the membrane fusion protein (MFP) (TC 8.A.1) family.</text>
</comment>
<dbReference type="GO" id="GO:0022857">
    <property type="term" value="F:transmembrane transporter activity"/>
    <property type="evidence" value="ECO:0007669"/>
    <property type="project" value="InterPro"/>
</dbReference>
<gene>
    <name evidence="7" type="ORF">NPRO_24100</name>
</gene>
<dbReference type="InterPro" id="IPR058625">
    <property type="entry name" value="MdtA-like_BSH"/>
</dbReference>